<dbReference type="EMBL" id="HACG01048848">
    <property type="protein sequence ID" value="CEK95713.1"/>
    <property type="molecule type" value="Transcribed_RNA"/>
</dbReference>
<sequence>RMPAWQKEFLSHCFGTFENCSIQFDPFGNVTIFEGKNVSVKEHHLMLLQELKKWNEELLALTPVMRHILC</sequence>
<name>A0A0B7BRT5_9EUPU</name>
<dbReference type="AlphaFoldDB" id="A0A0B7BRT5"/>
<gene>
    <name evidence="1" type="primary">ORF208411</name>
</gene>
<organism evidence="1">
    <name type="scientific">Arion vulgaris</name>
    <dbReference type="NCBI Taxonomy" id="1028688"/>
    <lineage>
        <taxon>Eukaryota</taxon>
        <taxon>Metazoa</taxon>
        <taxon>Spiralia</taxon>
        <taxon>Lophotrochozoa</taxon>
        <taxon>Mollusca</taxon>
        <taxon>Gastropoda</taxon>
        <taxon>Heterobranchia</taxon>
        <taxon>Euthyneura</taxon>
        <taxon>Panpulmonata</taxon>
        <taxon>Eupulmonata</taxon>
        <taxon>Stylommatophora</taxon>
        <taxon>Helicina</taxon>
        <taxon>Arionoidea</taxon>
        <taxon>Arionidae</taxon>
        <taxon>Arion</taxon>
    </lineage>
</organism>
<feature type="non-terminal residue" evidence="1">
    <location>
        <position position="1"/>
    </location>
</feature>
<feature type="non-terminal residue" evidence="1">
    <location>
        <position position="70"/>
    </location>
</feature>
<proteinExistence type="predicted"/>
<evidence type="ECO:0000313" key="1">
    <source>
        <dbReference type="EMBL" id="CEK95713.1"/>
    </source>
</evidence>
<reference evidence="1" key="1">
    <citation type="submission" date="2014-12" db="EMBL/GenBank/DDBJ databases">
        <title>Insight into the proteome of Arion vulgaris.</title>
        <authorList>
            <person name="Aradska J."/>
            <person name="Bulat T."/>
            <person name="Smidak R."/>
            <person name="Sarate P."/>
            <person name="Gangsoo J."/>
            <person name="Sialana F."/>
            <person name="Bilban M."/>
            <person name="Lubec G."/>
        </authorList>
    </citation>
    <scope>NUCLEOTIDE SEQUENCE</scope>
    <source>
        <tissue evidence="1">Skin</tissue>
    </source>
</reference>
<accession>A0A0B7BRT5</accession>
<protein>
    <submittedName>
        <fullName evidence="1">Uncharacterized protein</fullName>
    </submittedName>
</protein>